<dbReference type="Proteomes" id="UP001057402">
    <property type="component" value="Chromosome 6"/>
</dbReference>
<accession>A0ACB9QK52</accession>
<comment type="caution">
    <text evidence="1">The sequence shown here is derived from an EMBL/GenBank/DDBJ whole genome shotgun (WGS) entry which is preliminary data.</text>
</comment>
<organism evidence="1 2">
    <name type="scientific">Melastoma candidum</name>
    <dbReference type="NCBI Taxonomy" id="119954"/>
    <lineage>
        <taxon>Eukaryota</taxon>
        <taxon>Viridiplantae</taxon>
        <taxon>Streptophyta</taxon>
        <taxon>Embryophyta</taxon>
        <taxon>Tracheophyta</taxon>
        <taxon>Spermatophyta</taxon>
        <taxon>Magnoliopsida</taxon>
        <taxon>eudicotyledons</taxon>
        <taxon>Gunneridae</taxon>
        <taxon>Pentapetalae</taxon>
        <taxon>rosids</taxon>
        <taxon>malvids</taxon>
        <taxon>Myrtales</taxon>
        <taxon>Melastomataceae</taxon>
        <taxon>Melastomatoideae</taxon>
        <taxon>Melastomateae</taxon>
        <taxon>Melastoma</taxon>
    </lineage>
</organism>
<name>A0ACB9QK52_9MYRT</name>
<sequence length="206" mass="23153">MEEERNPSPNAIANLPVGFRFLPTDEELLVHYLRKKATSSTPFPGSSLIPELDVFLTDPWNLPGDQGEKRHFFGRKIAGRSERIATGSGYWRMTGRTKRIPGICGRVRVEGTRRTLAFRNRRLDRRDGLVVSRWMVHEITLAGREGPGDWAVYRLFRKTVRHSRKRVTAVPVGSPGLSPCSSTITELSWAGELDGEEISSKHASSL</sequence>
<protein>
    <submittedName>
        <fullName evidence="1">Uncharacterized protein</fullName>
    </submittedName>
</protein>
<keyword evidence="2" id="KW-1185">Reference proteome</keyword>
<gene>
    <name evidence="1" type="ORF">MLD38_022741</name>
</gene>
<dbReference type="EMBL" id="CM042885">
    <property type="protein sequence ID" value="KAI4366944.1"/>
    <property type="molecule type" value="Genomic_DNA"/>
</dbReference>
<reference evidence="2" key="1">
    <citation type="journal article" date="2023" name="Front. Plant Sci.">
        <title>Chromosomal-level genome assembly of Melastoma candidum provides insights into trichome evolution.</title>
        <authorList>
            <person name="Zhong Y."/>
            <person name="Wu W."/>
            <person name="Sun C."/>
            <person name="Zou P."/>
            <person name="Liu Y."/>
            <person name="Dai S."/>
            <person name="Zhou R."/>
        </authorList>
    </citation>
    <scope>NUCLEOTIDE SEQUENCE [LARGE SCALE GENOMIC DNA]</scope>
</reference>
<evidence type="ECO:0000313" key="1">
    <source>
        <dbReference type="EMBL" id="KAI4366944.1"/>
    </source>
</evidence>
<evidence type="ECO:0000313" key="2">
    <source>
        <dbReference type="Proteomes" id="UP001057402"/>
    </source>
</evidence>
<proteinExistence type="predicted"/>